<dbReference type="Proteomes" id="UP000008022">
    <property type="component" value="Unassembled WGS sequence"/>
</dbReference>
<accession>A0A0E0R763</accession>
<dbReference type="HOGENOM" id="CLU_1698378_0_0_1"/>
<keyword evidence="2" id="KW-1185">Reference proteome</keyword>
<proteinExistence type="predicted"/>
<organism evidence="1 2">
    <name type="scientific">Oryza rufipogon</name>
    <name type="common">Brownbeard rice</name>
    <name type="synonym">Asian wild rice</name>
    <dbReference type="NCBI Taxonomy" id="4529"/>
    <lineage>
        <taxon>Eukaryota</taxon>
        <taxon>Viridiplantae</taxon>
        <taxon>Streptophyta</taxon>
        <taxon>Embryophyta</taxon>
        <taxon>Tracheophyta</taxon>
        <taxon>Spermatophyta</taxon>
        <taxon>Magnoliopsida</taxon>
        <taxon>Liliopsida</taxon>
        <taxon>Poales</taxon>
        <taxon>Poaceae</taxon>
        <taxon>BOP clade</taxon>
        <taxon>Oryzoideae</taxon>
        <taxon>Oryzeae</taxon>
        <taxon>Oryzinae</taxon>
        <taxon>Oryza</taxon>
    </lineage>
</organism>
<reference evidence="1" key="2">
    <citation type="submission" date="2015-06" db="UniProtKB">
        <authorList>
            <consortium name="EnsemblPlants"/>
        </authorList>
    </citation>
    <scope>IDENTIFICATION</scope>
</reference>
<evidence type="ECO:0000313" key="1">
    <source>
        <dbReference type="EnsemblPlants" id="ORUFI11G10780.1"/>
    </source>
</evidence>
<name>A0A0E0R763_ORYRU</name>
<protein>
    <submittedName>
        <fullName evidence="1">Uncharacterized protein</fullName>
    </submittedName>
</protein>
<sequence length="155" mass="18020">MPRRNRMRMRVISPKRLGAHVYPMPFPPSDVEDLNPPEDPNNKIILHLAFIDDDSDLDIIQEDIYNFHMTRPRQEMLRLGAHVYPMPFPPSDVDDLNPPEDPNNKIILHLAFIDDDGDLDIIQEDIYNFHMTRPRQEMLNPAKRCSVTSNPVQAP</sequence>
<dbReference type="EnsemblPlants" id="ORUFI11G10780.1">
    <property type="protein sequence ID" value="ORUFI11G10780.1"/>
    <property type="gene ID" value="ORUFI11G10780"/>
</dbReference>
<dbReference type="Gramene" id="ORUFI11G10780.1">
    <property type="protein sequence ID" value="ORUFI11G10780.1"/>
    <property type="gene ID" value="ORUFI11G10780"/>
</dbReference>
<dbReference type="OMA" id="GAHVYPM"/>
<evidence type="ECO:0000313" key="2">
    <source>
        <dbReference type="Proteomes" id="UP000008022"/>
    </source>
</evidence>
<reference evidence="2" key="1">
    <citation type="submission" date="2013-06" db="EMBL/GenBank/DDBJ databases">
        <authorList>
            <person name="Zhao Q."/>
        </authorList>
    </citation>
    <scope>NUCLEOTIDE SEQUENCE</scope>
    <source>
        <strain evidence="2">cv. W1943</strain>
    </source>
</reference>
<dbReference type="AlphaFoldDB" id="A0A0E0R763"/>